<dbReference type="InterPro" id="IPR013249">
    <property type="entry name" value="RNA_pol_sigma70_r4_t2"/>
</dbReference>
<keyword evidence="8" id="KW-1185">Reference proteome</keyword>
<comment type="caution">
    <text evidence="7">The sequence shown here is derived from an EMBL/GenBank/DDBJ whole genome shotgun (WGS) entry which is preliminary data.</text>
</comment>
<dbReference type="Proteomes" id="UP001597118">
    <property type="component" value="Unassembled WGS sequence"/>
</dbReference>
<dbReference type="RefSeq" id="WP_379660814.1">
    <property type="nucleotide sequence ID" value="NZ_JBHUDG010000001.1"/>
</dbReference>
<evidence type="ECO:0000259" key="6">
    <source>
        <dbReference type="Pfam" id="PF08281"/>
    </source>
</evidence>
<dbReference type="InterPro" id="IPR007627">
    <property type="entry name" value="RNA_pol_sigma70_r2"/>
</dbReference>
<dbReference type="InterPro" id="IPR014284">
    <property type="entry name" value="RNA_pol_sigma-70_dom"/>
</dbReference>
<gene>
    <name evidence="7" type="ORF">ACFSAH_00985</name>
</gene>
<evidence type="ECO:0000259" key="5">
    <source>
        <dbReference type="Pfam" id="PF04542"/>
    </source>
</evidence>
<evidence type="ECO:0000313" key="7">
    <source>
        <dbReference type="EMBL" id="MFD1628427.1"/>
    </source>
</evidence>
<dbReference type="EMBL" id="JBHUDG010000001">
    <property type="protein sequence ID" value="MFD1628427.1"/>
    <property type="molecule type" value="Genomic_DNA"/>
</dbReference>
<dbReference type="InterPro" id="IPR013325">
    <property type="entry name" value="RNA_pol_sigma_r2"/>
</dbReference>
<dbReference type="InterPro" id="IPR036388">
    <property type="entry name" value="WH-like_DNA-bd_sf"/>
</dbReference>
<evidence type="ECO:0000256" key="3">
    <source>
        <dbReference type="ARBA" id="ARBA00023082"/>
    </source>
</evidence>
<dbReference type="PANTHER" id="PTHR43133:SF46">
    <property type="entry name" value="RNA POLYMERASE SIGMA-70 FACTOR ECF SUBFAMILY"/>
    <property type="match status" value="1"/>
</dbReference>
<feature type="domain" description="RNA polymerase sigma-70 region 2" evidence="5">
    <location>
        <begin position="25"/>
        <end position="88"/>
    </location>
</feature>
<dbReference type="Pfam" id="PF08281">
    <property type="entry name" value="Sigma70_r4_2"/>
    <property type="match status" value="1"/>
</dbReference>
<evidence type="ECO:0000313" key="8">
    <source>
        <dbReference type="Proteomes" id="UP001597118"/>
    </source>
</evidence>
<name>A0ABW4I8M9_9SPHI</name>
<protein>
    <submittedName>
        <fullName evidence="7">RNA polymerase sigma factor</fullName>
    </submittedName>
</protein>
<accession>A0ABW4I8M9</accession>
<comment type="similarity">
    <text evidence="1">Belongs to the sigma-70 factor family. ECF subfamily.</text>
</comment>
<organism evidence="7 8">
    <name type="scientific">Pseudopedobacter beijingensis</name>
    <dbReference type="NCBI Taxonomy" id="1207056"/>
    <lineage>
        <taxon>Bacteria</taxon>
        <taxon>Pseudomonadati</taxon>
        <taxon>Bacteroidota</taxon>
        <taxon>Sphingobacteriia</taxon>
        <taxon>Sphingobacteriales</taxon>
        <taxon>Sphingobacteriaceae</taxon>
        <taxon>Pseudopedobacter</taxon>
    </lineage>
</organism>
<dbReference type="NCBIfam" id="TIGR02937">
    <property type="entry name" value="sigma70-ECF"/>
    <property type="match status" value="1"/>
</dbReference>
<dbReference type="Gene3D" id="1.10.1740.10">
    <property type="match status" value="1"/>
</dbReference>
<keyword evidence="2" id="KW-0805">Transcription regulation</keyword>
<keyword evidence="3" id="KW-0731">Sigma factor</keyword>
<sequence>MNLYSDDDLIGCVVHGDKLAFNEIYKRYWAVLYRHAKRMVKSDDEAQDIIQDIFEYLWRKRESLDIKTSVSSYLYSAVRYKVFDLIDKGKVRNNYIEALGSFIANETYTIDHLIIEKELAFLIEKEVSFLPKKMREVFELSRKEHLTHKEIAEKLSLSDQTVKKQIHKALKILKPKFGIFMWCYIIVKFFI</sequence>
<proteinExistence type="inferred from homology"/>
<feature type="domain" description="RNA polymerase sigma factor 70 region 4 type 2" evidence="6">
    <location>
        <begin position="130"/>
        <end position="172"/>
    </location>
</feature>
<evidence type="ECO:0000256" key="4">
    <source>
        <dbReference type="ARBA" id="ARBA00023163"/>
    </source>
</evidence>
<reference evidence="8" key="1">
    <citation type="journal article" date="2019" name="Int. J. Syst. Evol. Microbiol.">
        <title>The Global Catalogue of Microorganisms (GCM) 10K type strain sequencing project: providing services to taxonomists for standard genome sequencing and annotation.</title>
        <authorList>
            <consortium name="The Broad Institute Genomics Platform"/>
            <consortium name="The Broad Institute Genome Sequencing Center for Infectious Disease"/>
            <person name="Wu L."/>
            <person name="Ma J."/>
        </authorList>
    </citation>
    <scope>NUCLEOTIDE SEQUENCE [LARGE SCALE GENOMIC DNA]</scope>
    <source>
        <strain evidence="8">CCUG 53762</strain>
    </source>
</reference>
<dbReference type="PANTHER" id="PTHR43133">
    <property type="entry name" value="RNA POLYMERASE ECF-TYPE SIGMA FACTO"/>
    <property type="match status" value="1"/>
</dbReference>
<dbReference type="InterPro" id="IPR039425">
    <property type="entry name" value="RNA_pol_sigma-70-like"/>
</dbReference>
<keyword evidence="4" id="KW-0804">Transcription</keyword>
<evidence type="ECO:0000256" key="1">
    <source>
        <dbReference type="ARBA" id="ARBA00010641"/>
    </source>
</evidence>
<evidence type="ECO:0000256" key="2">
    <source>
        <dbReference type="ARBA" id="ARBA00023015"/>
    </source>
</evidence>
<dbReference type="InterPro" id="IPR013324">
    <property type="entry name" value="RNA_pol_sigma_r3/r4-like"/>
</dbReference>
<dbReference type="SUPFAM" id="SSF88659">
    <property type="entry name" value="Sigma3 and sigma4 domains of RNA polymerase sigma factors"/>
    <property type="match status" value="1"/>
</dbReference>
<dbReference type="InterPro" id="IPR014327">
    <property type="entry name" value="RNA_pol_sigma70_bacteroid"/>
</dbReference>
<dbReference type="NCBIfam" id="TIGR02985">
    <property type="entry name" value="Sig70_bacteroi1"/>
    <property type="match status" value="1"/>
</dbReference>
<dbReference type="Pfam" id="PF04542">
    <property type="entry name" value="Sigma70_r2"/>
    <property type="match status" value="1"/>
</dbReference>
<dbReference type="CDD" id="cd06171">
    <property type="entry name" value="Sigma70_r4"/>
    <property type="match status" value="1"/>
</dbReference>
<dbReference type="Gene3D" id="1.10.10.10">
    <property type="entry name" value="Winged helix-like DNA-binding domain superfamily/Winged helix DNA-binding domain"/>
    <property type="match status" value="1"/>
</dbReference>
<dbReference type="SUPFAM" id="SSF88946">
    <property type="entry name" value="Sigma2 domain of RNA polymerase sigma factors"/>
    <property type="match status" value="1"/>
</dbReference>